<dbReference type="EMBL" id="CAJJDM010000081">
    <property type="protein sequence ID" value="CAD8087337.1"/>
    <property type="molecule type" value="Genomic_DNA"/>
</dbReference>
<protein>
    <submittedName>
        <fullName evidence="1">Uncharacterized protein</fullName>
    </submittedName>
</protein>
<comment type="caution">
    <text evidence="1">The sequence shown here is derived from an EMBL/GenBank/DDBJ whole genome shotgun (WGS) entry which is preliminary data.</text>
</comment>
<organism evidence="1 2">
    <name type="scientific">Paramecium primaurelia</name>
    <dbReference type="NCBI Taxonomy" id="5886"/>
    <lineage>
        <taxon>Eukaryota</taxon>
        <taxon>Sar</taxon>
        <taxon>Alveolata</taxon>
        <taxon>Ciliophora</taxon>
        <taxon>Intramacronucleata</taxon>
        <taxon>Oligohymenophorea</taxon>
        <taxon>Peniculida</taxon>
        <taxon>Parameciidae</taxon>
        <taxon>Paramecium</taxon>
    </lineage>
</organism>
<name>A0A8S1N296_PARPR</name>
<evidence type="ECO:0000313" key="1">
    <source>
        <dbReference type="EMBL" id="CAD8087337.1"/>
    </source>
</evidence>
<sequence length="420" mass="49665">MQQQDPRQDQNLKILLKSEIKLNIPISTRWIERLVPLINNQIFLYFEGGLYLQYNIEKNLFTVEGRISDKIKFFHEVYPLVLIYHDPQDLCLKLLDLRQNITNPNFSVRSSDKIDIKSDEASREMIIDKYRVFFLDCEEKGIKYMITQDLEKYYSNNNVCHYTIRVLPLEYDPQTKFDLQPIAKYDYPNSLGQTELYFWLVDKETIAVFGQDTDHNKSEILLIKPHLAEKAFYIVHTQFACSYTILNVSNWVNPHQVAIWVNCNDGTTKPSIFTFDLRNYYDGMNWLPEPEFTPTLVRDEYINDEPTVFMDIYQFNLNSTRAIQIRQVGNEAKISIINYENVQKPEIINEVVVDSFWIVPAADHSYILLYNDMAIQDHIVKFQILFPADARHQLLQIIEKAKVIEKYGINNVEEIFEFYQ</sequence>
<dbReference type="Proteomes" id="UP000688137">
    <property type="component" value="Unassembled WGS sequence"/>
</dbReference>
<dbReference type="OMA" id="AFYIVHT"/>
<gene>
    <name evidence="1" type="ORF">PPRIM_AZ9-3.1.T0780149</name>
</gene>
<keyword evidence="2" id="KW-1185">Reference proteome</keyword>
<reference evidence="1" key="1">
    <citation type="submission" date="2021-01" db="EMBL/GenBank/DDBJ databases">
        <authorList>
            <consortium name="Genoscope - CEA"/>
            <person name="William W."/>
        </authorList>
    </citation>
    <scope>NUCLEOTIDE SEQUENCE</scope>
</reference>
<dbReference type="AlphaFoldDB" id="A0A8S1N296"/>
<proteinExistence type="predicted"/>
<accession>A0A8S1N296</accession>
<evidence type="ECO:0000313" key="2">
    <source>
        <dbReference type="Proteomes" id="UP000688137"/>
    </source>
</evidence>